<gene>
    <name evidence="2" type="ORF">JJ685_24120</name>
</gene>
<proteinExistence type="predicted"/>
<dbReference type="InterPro" id="IPR021735">
    <property type="entry name" value="DUF3306"/>
</dbReference>
<evidence type="ECO:0000313" key="3">
    <source>
        <dbReference type="Proteomes" id="UP000599109"/>
    </source>
</evidence>
<dbReference type="EMBL" id="JAEQNE010000007">
    <property type="protein sequence ID" value="MBL0394248.1"/>
    <property type="molecule type" value="Genomic_DNA"/>
</dbReference>
<evidence type="ECO:0000256" key="1">
    <source>
        <dbReference type="SAM" id="MobiDB-lite"/>
    </source>
</evidence>
<feature type="region of interest" description="Disordered" evidence="1">
    <location>
        <begin position="1"/>
        <end position="92"/>
    </location>
</feature>
<keyword evidence="3" id="KW-1185">Reference proteome</keyword>
<feature type="compositionally biased region" description="Basic and acidic residues" evidence="1">
    <location>
        <begin position="187"/>
        <end position="203"/>
    </location>
</feature>
<reference evidence="2 3" key="1">
    <citation type="journal article" date="2017" name="Int. J. Syst. Evol. Microbiol.">
        <title>Ramlibacter monticola sp. nov., isolated from forest soil.</title>
        <authorList>
            <person name="Chaudhary D.K."/>
            <person name="Kim J."/>
        </authorList>
    </citation>
    <scope>NUCLEOTIDE SEQUENCE [LARGE SCALE GENOMIC DNA]</scope>
    <source>
        <strain evidence="2 3">KACC 19175</strain>
    </source>
</reference>
<name>A0A937CVX5_9BURK</name>
<dbReference type="AlphaFoldDB" id="A0A937CVX5"/>
<dbReference type="Proteomes" id="UP000599109">
    <property type="component" value="Unassembled WGS sequence"/>
</dbReference>
<protein>
    <submittedName>
        <fullName evidence="2">DUF3306 domain-containing protein</fullName>
    </submittedName>
</protein>
<evidence type="ECO:0000313" key="2">
    <source>
        <dbReference type="EMBL" id="MBL0394248.1"/>
    </source>
</evidence>
<feature type="region of interest" description="Disordered" evidence="1">
    <location>
        <begin position="147"/>
        <end position="213"/>
    </location>
</feature>
<sequence length="213" mass="22367">MGDGFLGRWSRRKDAVRKGEEVAAEAELKVPVPQPAPQPAPAGGTGEVIPSPQPGEGGGEGTAAAEPPPTLEDAQSLTKDSDFTRFTKPDVAPEVRTAALKKLFADPHFNVMDGLDVYIDDYSKPDPLPPEMLRKLSSAKFLKLFDDEEEEKDAAAAEAPTRESAQDPVPENVAQSGTPTGPALPPADDHADPDLRLQQDDAPGRTGPGAGAG</sequence>
<dbReference type="RefSeq" id="WP_201676904.1">
    <property type="nucleotide sequence ID" value="NZ_JAEQNE010000007.1"/>
</dbReference>
<organism evidence="2 3">
    <name type="scientific">Ramlibacter monticola</name>
    <dbReference type="NCBI Taxonomy" id="1926872"/>
    <lineage>
        <taxon>Bacteria</taxon>
        <taxon>Pseudomonadati</taxon>
        <taxon>Pseudomonadota</taxon>
        <taxon>Betaproteobacteria</taxon>
        <taxon>Burkholderiales</taxon>
        <taxon>Comamonadaceae</taxon>
        <taxon>Ramlibacter</taxon>
    </lineage>
</organism>
<comment type="caution">
    <text evidence="2">The sequence shown here is derived from an EMBL/GenBank/DDBJ whole genome shotgun (WGS) entry which is preliminary data.</text>
</comment>
<feature type="compositionally biased region" description="Basic and acidic residues" evidence="1">
    <location>
        <begin position="79"/>
        <end position="92"/>
    </location>
</feature>
<feature type="compositionally biased region" description="Basic and acidic residues" evidence="1">
    <location>
        <begin position="12"/>
        <end position="21"/>
    </location>
</feature>
<dbReference type="Pfam" id="PF11748">
    <property type="entry name" value="DUF3306"/>
    <property type="match status" value="1"/>
</dbReference>
<accession>A0A937CVX5</accession>